<dbReference type="EMBL" id="WQLW01000013">
    <property type="protein sequence ID" value="MVO10575.1"/>
    <property type="molecule type" value="Genomic_DNA"/>
</dbReference>
<name>A0A6I4IUT9_9FLAO</name>
<dbReference type="GO" id="GO:0006281">
    <property type="term" value="P:DNA repair"/>
    <property type="evidence" value="ECO:0007669"/>
    <property type="project" value="InterPro"/>
</dbReference>
<dbReference type="Gene3D" id="2.30.30.940">
    <property type="match status" value="1"/>
</dbReference>
<dbReference type="PANTHER" id="PTHR47642:SF5">
    <property type="entry name" value="ATP-DEPENDENT DNA HELICASE"/>
    <property type="match status" value="1"/>
</dbReference>
<dbReference type="Pfam" id="PF14493">
    <property type="entry name" value="HTH_40"/>
    <property type="match status" value="1"/>
</dbReference>
<dbReference type="OrthoDB" id="9763659at2"/>
<organism evidence="2 3">
    <name type="scientific">Flavobacterium profundi</name>
    <dbReference type="NCBI Taxonomy" id="1774945"/>
    <lineage>
        <taxon>Bacteria</taxon>
        <taxon>Pseudomonadati</taxon>
        <taxon>Bacteroidota</taxon>
        <taxon>Flavobacteriia</taxon>
        <taxon>Flavobacteriales</taxon>
        <taxon>Flavobacteriaceae</taxon>
        <taxon>Flavobacterium</taxon>
    </lineage>
</organism>
<dbReference type="GO" id="GO:0003678">
    <property type="term" value="F:DNA helicase activity"/>
    <property type="evidence" value="ECO:0007669"/>
    <property type="project" value="InterPro"/>
</dbReference>
<dbReference type="InterPro" id="IPR003593">
    <property type="entry name" value="AAA+_ATPase"/>
</dbReference>
<dbReference type="RefSeq" id="WP_140998999.1">
    <property type="nucleotide sequence ID" value="NZ_VDCZ01000013.1"/>
</dbReference>
<dbReference type="FunFam" id="3.40.50.300:FF:001498">
    <property type="entry name" value="ATP-dependent DNA helicase"/>
    <property type="match status" value="1"/>
</dbReference>
<comment type="caution">
    <text evidence="2">The sequence shown here is derived from an EMBL/GenBank/DDBJ whole genome shotgun (WGS) entry which is preliminary data.</text>
</comment>
<evidence type="ECO:0000259" key="1">
    <source>
        <dbReference type="SMART" id="SM00382"/>
    </source>
</evidence>
<dbReference type="PANTHER" id="PTHR47642">
    <property type="entry name" value="ATP-DEPENDENT DNA HELICASE"/>
    <property type="match status" value="1"/>
</dbReference>
<keyword evidence="3" id="KW-1185">Reference proteome</keyword>
<reference evidence="3" key="1">
    <citation type="submission" date="2019-05" db="EMBL/GenBank/DDBJ databases">
        <title>Flavobacterium profundi sp. nov., isolated from a deep-sea seamount.</title>
        <authorList>
            <person name="Zhang D.-C."/>
        </authorList>
    </citation>
    <scope>NUCLEOTIDE SEQUENCE [LARGE SCALE GENOMIC DNA]</scope>
    <source>
        <strain evidence="3">TP390</strain>
    </source>
</reference>
<dbReference type="InterPro" id="IPR027417">
    <property type="entry name" value="P-loop_NTPase"/>
</dbReference>
<protein>
    <submittedName>
        <fullName evidence="2">AAA family ATPase</fullName>
    </submittedName>
</protein>
<dbReference type="Gene3D" id="3.40.50.300">
    <property type="entry name" value="P-loop containing nucleotide triphosphate hydrolases"/>
    <property type="match status" value="1"/>
</dbReference>
<dbReference type="Proteomes" id="UP000431264">
    <property type="component" value="Unassembled WGS sequence"/>
</dbReference>
<dbReference type="Pfam" id="PF05970">
    <property type="entry name" value="PIF1"/>
    <property type="match status" value="1"/>
</dbReference>
<accession>A0A6I4IUT9</accession>
<dbReference type="Gene3D" id="1.10.10.1390">
    <property type="entry name" value="ATP-dependent DNA helicase RecQ"/>
    <property type="match status" value="1"/>
</dbReference>
<dbReference type="CDD" id="cd18809">
    <property type="entry name" value="SF1_C_RecD"/>
    <property type="match status" value="1"/>
</dbReference>
<sequence length="756" mass="87641">MKLSVQAQYTIQYINNTNKSIFLTGKAGTGKTTLLKEILQITHKNTVVVAPTGIAALNANGVTIHSMFQLPFATFIPDSKEISPVNSILKIENRTSLARHFKMNAIKKAVIKNLELLVIDEVSMLRADVLDAMDLMLRITRKNNDPFGGVQVLFIGDLLQLPPVVKSDEWHVLKNYYVGMFFFNAHVMQHFPPLYIELDTIFRQSDPIFIDLLNNLRNNTITPEHQKLLNQYIQPSFNPKKHKGYISLTTHSSKATKINQEALDDLSEKKFTYLPEITGEFPDKIYPIEGYLELKVGAQIMFVKNDLNIDKQYYNGKMGIIDSLSEKEILVHFPDENKTIEVEKYEWQNIRFHVNPSTKEIEEEVLGTFVQYPIKLAWAITIHKSQGLTFDKAVLDVSQVFAPGQAYVALSRLRNLKGLVLLNPLLMNGLTNDQTVTNYATNKTSEEDLKNSYLIEKQEFVCKSLCHAFNLKELIQEWRTHYYSYSSLESKAIKNNHLKWVTTQWEAIAGLESPSEKFIKQLQSLFTRENIDNQLIKERCEAAYHYFFKTLDTLYEALLFQIEIIKRTKNAKVYFKELYQLEDQTLIAIKSLLKAKKVANLILENCDFTKDNLDFKQLQKYRIIKLDQAKSRYYMENQNGLLNDDFDGYYDTSEKKKVKKEKKSTIEITLEMWKEQLSIPTIAKKRKLTEATIFNHFEKLIRMEIIQINEIMAEERLEAIAYVFNAHKGESLSQIKEKIGDAFTWEELKLYRATVK</sequence>
<evidence type="ECO:0000313" key="3">
    <source>
        <dbReference type="Proteomes" id="UP000431264"/>
    </source>
</evidence>
<dbReference type="InterPro" id="IPR029491">
    <property type="entry name" value="Helicase_HTH"/>
</dbReference>
<dbReference type="SMART" id="SM00382">
    <property type="entry name" value="AAA"/>
    <property type="match status" value="1"/>
</dbReference>
<evidence type="ECO:0000313" key="2">
    <source>
        <dbReference type="EMBL" id="MVO10575.1"/>
    </source>
</evidence>
<gene>
    <name evidence="2" type="ORF">GOQ30_15480</name>
</gene>
<dbReference type="InterPro" id="IPR010285">
    <property type="entry name" value="DNA_helicase_pif1-like_DEAD"/>
</dbReference>
<feature type="domain" description="AAA+ ATPase" evidence="1">
    <location>
        <begin position="17"/>
        <end position="202"/>
    </location>
</feature>
<dbReference type="SUPFAM" id="SSF52540">
    <property type="entry name" value="P-loop containing nucleoside triphosphate hydrolases"/>
    <property type="match status" value="2"/>
</dbReference>
<dbReference type="InterPro" id="IPR051055">
    <property type="entry name" value="PIF1_helicase"/>
</dbReference>
<dbReference type="GO" id="GO:0000723">
    <property type="term" value="P:telomere maintenance"/>
    <property type="evidence" value="ECO:0007669"/>
    <property type="project" value="InterPro"/>
</dbReference>
<proteinExistence type="predicted"/>
<dbReference type="AlphaFoldDB" id="A0A6I4IUT9"/>